<dbReference type="Pfam" id="PF08268">
    <property type="entry name" value="FBA_3"/>
    <property type="match status" value="1"/>
</dbReference>
<evidence type="ECO:0000259" key="1">
    <source>
        <dbReference type="Pfam" id="PF08268"/>
    </source>
</evidence>
<feature type="domain" description="F-box associated beta-propeller type 3" evidence="1">
    <location>
        <begin position="66"/>
        <end position="159"/>
    </location>
</feature>
<dbReference type="InterPro" id="IPR013187">
    <property type="entry name" value="F-box-assoc_dom_typ3"/>
</dbReference>
<protein>
    <recommendedName>
        <fullName evidence="1">F-box associated beta-propeller type 3 domain-containing protein</fullName>
    </recommendedName>
</protein>
<evidence type="ECO:0000313" key="2">
    <source>
        <dbReference type="EMBL" id="RZC52834.1"/>
    </source>
</evidence>
<reference evidence="2 3" key="1">
    <citation type="journal article" date="2018" name="Science">
        <title>The opium poppy genome and morphinan production.</title>
        <authorList>
            <person name="Guo L."/>
            <person name="Winzer T."/>
            <person name="Yang X."/>
            <person name="Li Y."/>
            <person name="Ning Z."/>
            <person name="He Z."/>
            <person name="Teodor R."/>
            <person name="Lu Y."/>
            <person name="Bowser T.A."/>
            <person name="Graham I.A."/>
            <person name="Ye K."/>
        </authorList>
    </citation>
    <scope>NUCLEOTIDE SEQUENCE [LARGE SCALE GENOMIC DNA]</scope>
    <source>
        <strain evidence="3">cv. HN1</strain>
        <tissue evidence="2">Leaves</tissue>
    </source>
</reference>
<dbReference type="Gramene" id="RZC52834">
    <property type="protein sequence ID" value="RZC52834"/>
    <property type="gene ID" value="C5167_021260"/>
</dbReference>
<name>A0A4Y7IVE7_PAPSO</name>
<dbReference type="AlphaFoldDB" id="A0A4Y7IVE7"/>
<organism evidence="2 3">
    <name type="scientific">Papaver somniferum</name>
    <name type="common">Opium poppy</name>
    <dbReference type="NCBI Taxonomy" id="3469"/>
    <lineage>
        <taxon>Eukaryota</taxon>
        <taxon>Viridiplantae</taxon>
        <taxon>Streptophyta</taxon>
        <taxon>Embryophyta</taxon>
        <taxon>Tracheophyta</taxon>
        <taxon>Spermatophyta</taxon>
        <taxon>Magnoliopsida</taxon>
        <taxon>Ranunculales</taxon>
        <taxon>Papaveraceae</taxon>
        <taxon>Papaveroideae</taxon>
        <taxon>Papaver</taxon>
    </lineage>
</organism>
<keyword evidence="3" id="KW-1185">Reference proteome</keyword>
<proteinExistence type="predicted"/>
<sequence length="181" mass="20743">MVIQNRYANVDVPANGVDRDTPRVQWTEDMEAEWQFHCGEQISLPRFRTHLPGDHIVSGYGYKSVTGDHIVSGFGYNSITDEYKVVRIHYDDYTLWKLDKPKGQVQVYTLGSGSRPDGGRSQIDIPSRGFLANGALRWLDEDWNIVKFDLEYEHFSLLPSAPSFRPEQPELYAAFEVLMQA</sequence>
<evidence type="ECO:0000313" key="3">
    <source>
        <dbReference type="Proteomes" id="UP000316621"/>
    </source>
</evidence>
<dbReference type="Proteomes" id="UP000316621">
    <property type="component" value="Chromosome 2"/>
</dbReference>
<gene>
    <name evidence="2" type="ORF">C5167_021260</name>
</gene>
<accession>A0A4Y7IVE7</accession>
<dbReference type="EMBL" id="CM010716">
    <property type="protein sequence ID" value="RZC52834.1"/>
    <property type="molecule type" value="Genomic_DNA"/>
</dbReference>